<dbReference type="PANTHER" id="PTHR43762:SF1">
    <property type="entry name" value="D-ARABINONO-1,4-LACTONE OXIDASE"/>
    <property type="match status" value="1"/>
</dbReference>
<dbReference type="InterPro" id="IPR016169">
    <property type="entry name" value="FAD-bd_PCMH_sub2"/>
</dbReference>
<gene>
    <name evidence="2" type="ORF">L211DRAFT_796854</name>
</gene>
<proteinExistence type="predicted"/>
<dbReference type="AlphaFoldDB" id="A0A3N4L6A9"/>
<dbReference type="GO" id="GO:0005739">
    <property type="term" value="C:mitochondrion"/>
    <property type="evidence" value="ECO:0007669"/>
    <property type="project" value="TreeGrafter"/>
</dbReference>
<keyword evidence="3" id="KW-1185">Reference proteome</keyword>
<evidence type="ECO:0000313" key="2">
    <source>
        <dbReference type="EMBL" id="RPB18434.1"/>
    </source>
</evidence>
<dbReference type="InterPro" id="IPR016167">
    <property type="entry name" value="FAD-bd_PCMH_sub1"/>
</dbReference>
<dbReference type="InterPro" id="IPR036318">
    <property type="entry name" value="FAD-bd_PCMH-like_sf"/>
</dbReference>
<name>A0A3N4L6A9_9PEZI</name>
<dbReference type="Proteomes" id="UP000267821">
    <property type="component" value="Unassembled WGS sequence"/>
</dbReference>
<dbReference type="Gene3D" id="3.30.43.10">
    <property type="entry name" value="Uridine Diphospho-n-acetylenolpyruvylglucosamine Reductase, domain 2"/>
    <property type="match status" value="1"/>
</dbReference>
<evidence type="ECO:0000259" key="1">
    <source>
        <dbReference type="PROSITE" id="PS51387"/>
    </source>
</evidence>
<dbReference type="PROSITE" id="PS51387">
    <property type="entry name" value="FAD_PCMH"/>
    <property type="match status" value="1"/>
</dbReference>
<dbReference type="InParanoid" id="A0A3N4L6A9"/>
<dbReference type="InterPro" id="IPR010031">
    <property type="entry name" value="FAD_lactone_oxidase-like"/>
</dbReference>
<organism evidence="2 3">
    <name type="scientific">Terfezia boudieri ATCC MYA-4762</name>
    <dbReference type="NCBI Taxonomy" id="1051890"/>
    <lineage>
        <taxon>Eukaryota</taxon>
        <taxon>Fungi</taxon>
        <taxon>Dikarya</taxon>
        <taxon>Ascomycota</taxon>
        <taxon>Pezizomycotina</taxon>
        <taxon>Pezizomycetes</taxon>
        <taxon>Pezizales</taxon>
        <taxon>Pezizaceae</taxon>
        <taxon>Terfezia</taxon>
    </lineage>
</organism>
<evidence type="ECO:0000313" key="3">
    <source>
        <dbReference type="Proteomes" id="UP000267821"/>
    </source>
</evidence>
<protein>
    <recommendedName>
        <fullName evidence="1">FAD-binding PCMH-type domain-containing protein</fullName>
    </recommendedName>
</protein>
<reference evidence="2 3" key="1">
    <citation type="journal article" date="2018" name="Nat. Ecol. Evol.">
        <title>Pezizomycetes genomes reveal the molecular basis of ectomycorrhizal truffle lifestyle.</title>
        <authorList>
            <person name="Murat C."/>
            <person name="Payen T."/>
            <person name="Noel B."/>
            <person name="Kuo A."/>
            <person name="Morin E."/>
            <person name="Chen J."/>
            <person name="Kohler A."/>
            <person name="Krizsan K."/>
            <person name="Balestrini R."/>
            <person name="Da Silva C."/>
            <person name="Montanini B."/>
            <person name="Hainaut M."/>
            <person name="Levati E."/>
            <person name="Barry K.W."/>
            <person name="Belfiori B."/>
            <person name="Cichocki N."/>
            <person name="Clum A."/>
            <person name="Dockter R.B."/>
            <person name="Fauchery L."/>
            <person name="Guy J."/>
            <person name="Iotti M."/>
            <person name="Le Tacon F."/>
            <person name="Lindquist E.A."/>
            <person name="Lipzen A."/>
            <person name="Malagnac F."/>
            <person name="Mello A."/>
            <person name="Molinier V."/>
            <person name="Miyauchi S."/>
            <person name="Poulain J."/>
            <person name="Riccioni C."/>
            <person name="Rubini A."/>
            <person name="Sitrit Y."/>
            <person name="Splivallo R."/>
            <person name="Traeger S."/>
            <person name="Wang M."/>
            <person name="Zifcakova L."/>
            <person name="Wipf D."/>
            <person name="Zambonelli A."/>
            <person name="Paolocci F."/>
            <person name="Nowrousian M."/>
            <person name="Ottonello S."/>
            <person name="Baldrian P."/>
            <person name="Spatafora J.W."/>
            <person name="Henrissat B."/>
            <person name="Nagy L.G."/>
            <person name="Aury J.M."/>
            <person name="Wincker P."/>
            <person name="Grigoriev I.V."/>
            <person name="Bonfante P."/>
            <person name="Martin F.M."/>
        </authorList>
    </citation>
    <scope>NUCLEOTIDE SEQUENCE [LARGE SCALE GENOMIC DNA]</scope>
    <source>
        <strain evidence="2 3">ATCC MYA-4762</strain>
    </source>
</reference>
<dbReference type="EMBL" id="ML121630">
    <property type="protein sequence ID" value="RPB18434.1"/>
    <property type="molecule type" value="Genomic_DNA"/>
</dbReference>
<dbReference type="InterPro" id="IPR016166">
    <property type="entry name" value="FAD-bd_PCMH"/>
</dbReference>
<accession>A0A3N4L6A9</accession>
<dbReference type="GO" id="GO:0003885">
    <property type="term" value="F:D-arabinono-1,4-lactone oxidase activity"/>
    <property type="evidence" value="ECO:0007669"/>
    <property type="project" value="TreeGrafter"/>
</dbReference>
<dbReference type="SUPFAM" id="SSF56176">
    <property type="entry name" value="FAD-binding/transporter-associated domain-like"/>
    <property type="match status" value="1"/>
</dbReference>
<dbReference type="Gene3D" id="3.30.465.10">
    <property type="match status" value="1"/>
</dbReference>
<dbReference type="GO" id="GO:0071949">
    <property type="term" value="F:FAD binding"/>
    <property type="evidence" value="ECO:0007669"/>
    <property type="project" value="InterPro"/>
</dbReference>
<dbReference type="OrthoDB" id="610608at2759"/>
<sequence length="688" mass="77769">MDLLGDIIKGFDTNPAINNAFPGLRDALSLVKGGTITPEEYCRALLLAVQGHDVYKQAFEDLDPDMQEKVKRYAAGEEPEKIVKRSSNFYIPPSPAAKHHFKRMEQAGKTSSSRAWLNAKRGNSPVIYEDEAKTKVMKAHVDAPFENWGLNVKNTPAFTFVPTTVIGAQNLVKHAKSIGKRVRASGYRHSWSPIYSQDGEILVSMLDLEIATAVPDPSSLLPNAAHEGNDLKTIEVREDVPGFKGKKRMVRVGAAVTNEELRRWAIAKDEWSIPVNVILVEVTVAGVNSPICHGAGQMHSALSDYVKKIEYVDANGNLQTISDPEWLKAAAGSFGLLGIVTHITFAFDKMSYADMTPKKIPVNLAIPPPLEYYKKEMIPKQLRKKYSEEQLETARLDFVDRATKDYYSEWFWFPFQKEVFVNCWNTTEDRTGVIDYPIPPDVFFQWVQGWIGGILNDNCLFRALPGSWQAYLLGTLAHMAQPPNGPFNRHIRTYLPDALHFRRGIQNMRCTDFELEVPIPASKSDPTKPDYSVVQQAWWDAIIEAYADPAAPMRLAIELRIMGDSEMIMAPQNGNRFGTASIEVVSSMSAMADGSWGPYAQKVANRWMALKDANGAKLKVRPHWAKEWERMNVNGRPWREHLKKESYKDQIPTFIELLQEIGAHQGWTIEDVRQRFSNSLLDYMFFQE</sequence>
<dbReference type="STRING" id="1051890.A0A3N4L6A9"/>
<feature type="domain" description="FAD-binding PCMH-type" evidence="1">
    <location>
        <begin position="152"/>
        <end position="350"/>
    </location>
</feature>
<dbReference type="PANTHER" id="PTHR43762">
    <property type="entry name" value="L-GULONOLACTONE OXIDASE"/>
    <property type="match status" value="1"/>
</dbReference>